<reference evidence="1" key="1">
    <citation type="submission" date="2014-05" db="EMBL/GenBank/DDBJ databases">
        <authorList>
            <person name="Chronopoulou M."/>
        </authorList>
    </citation>
    <scope>NUCLEOTIDE SEQUENCE</scope>
    <source>
        <tissue evidence="1">Whole organism</tissue>
    </source>
</reference>
<name>A0A0K2TQ82_LEPSM</name>
<organism evidence="1">
    <name type="scientific">Lepeophtheirus salmonis</name>
    <name type="common">Salmon louse</name>
    <name type="synonym">Caligus salmonis</name>
    <dbReference type="NCBI Taxonomy" id="72036"/>
    <lineage>
        <taxon>Eukaryota</taxon>
        <taxon>Metazoa</taxon>
        <taxon>Ecdysozoa</taxon>
        <taxon>Arthropoda</taxon>
        <taxon>Crustacea</taxon>
        <taxon>Multicrustacea</taxon>
        <taxon>Hexanauplia</taxon>
        <taxon>Copepoda</taxon>
        <taxon>Siphonostomatoida</taxon>
        <taxon>Caligidae</taxon>
        <taxon>Lepeophtheirus</taxon>
    </lineage>
</organism>
<proteinExistence type="predicted"/>
<feature type="non-terminal residue" evidence="1">
    <location>
        <position position="1"/>
    </location>
</feature>
<accession>A0A0K2TQ82</accession>
<dbReference type="EMBL" id="HACA01010195">
    <property type="protein sequence ID" value="CDW27556.1"/>
    <property type="molecule type" value="Transcribed_RNA"/>
</dbReference>
<sequence>LNISKYFINLSQSSIVLCSLRAFTCASLSVPCETTLFFVVMNHLHITGRILDTNERK</sequence>
<dbReference type="AlphaFoldDB" id="A0A0K2TQ82"/>
<protein>
    <submittedName>
        <fullName evidence="1">Uncharacterized protein</fullName>
    </submittedName>
</protein>
<evidence type="ECO:0000313" key="1">
    <source>
        <dbReference type="EMBL" id="CDW27556.1"/>
    </source>
</evidence>